<proteinExistence type="predicted"/>
<evidence type="ECO:0000313" key="1">
    <source>
        <dbReference type="EMBL" id="KAA6350306.1"/>
    </source>
</evidence>
<dbReference type="EMBL" id="SNRY01000030">
    <property type="protein sequence ID" value="KAA6350306.1"/>
    <property type="molecule type" value="Genomic_DNA"/>
</dbReference>
<sequence>MTTFISERMITDKLTKTIFTKVVLFAGGFLTTKN</sequence>
<reference evidence="1" key="1">
    <citation type="submission" date="2019-03" db="EMBL/GenBank/DDBJ databases">
        <title>Single cell metagenomics reveals metabolic interactions within the superorganism composed of flagellate Streblomastix strix and complex community of Bacteroidetes bacteria on its surface.</title>
        <authorList>
            <person name="Treitli S.C."/>
            <person name="Kolisko M."/>
            <person name="Husnik F."/>
            <person name="Keeling P."/>
            <person name="Hampl V."/>
        </authorList>
    </citation>
    <scope>NUCLEOTIDE SEQUENCE</scope>
    <source>
        <strain evidence="1">STM</strain>
    </source>
</reference>
<accession>A0A5J4SVR6</accession>
<name>A0A5J4SVR6_9ZZZZ</name>
<organism evidence="1">
    <name type="scientific">termite gut metagenome</name>
    <dbReference type="NCBI Taxonomy" id="433724"/>
    <lineage>
        <taxon>unclassified sequences</taxon>
        <taxon>metagenomes</taxon>
        <taxon>organismal metagenomes</taxon>
    </lineage>
</organism>
<gene>
    <name evidence="1" type="ORF">EZS27_002272</name>
</gene>
<dbReference type="AlphaFoldDB" id="A0A5J4SVR6"/>
<comment type="caution">
    <text evidence="1">The sequence shown here is derived from an EMBL/GenBank/DDBJ whole genome shotgun (WGS) entry which is preliminary data.</text>
</comment>
<protein>
    <submittedName>
        <fullName evidence="1">Uncharacterized protein</fullName>
    </submittedName>
</protein>